<evidence type="ECO:0000259" key="2">
    <source>
        <dbReference type="Pfam" id="PF01734"/>
    </source>
</evidence>
<protein>
    <recommendedName>
        <fullName evidence="2">PNPLA domain-containing protein</fullName>
    </recommendedName>
</protein>
<dbReference type="InterPro" id="IPR016035">
    <property type="entry name" value="Acyl_Trfase/lysoPLipase"/>
</dbReference>
<dbReference type="AlphaFoldDB" id="A0A2A5W971"/>
<dbReference type="SUPFAM" id="SSF52151">
    <property type="entry name" value="FabD/lysophospholipase-like"/>
    <property type="match status" value="1"/>
</dbReference>
<dbReference type="InterPro" id="IPR002641">
    <property type="entry name" value="PNPLA_dom"/>
</dbReference>
<organism evidence="3 4">
    <name type="scientific">OM182 bacterium MED-G28</name>
    <dbReference type="NCBI Taxonomy" id="1986256"/>
    <lineage>
        <taxon>Bacteria</taxon>
        <taxon>Pseudomonadati</taxon>
        <taxon>Pseudomonadota</taxon>
        <taxon>Gammaproteobacteria</taxon>
        <taxon>OMG group</taxon>
        <taxon>OM182 clade</taxon>
    </lineage>
</organism>
<comment type="caution">
    <text evidence="3">The sequence shown here is derived from an EMBL/GenBank/DDBJ whole genome shotgun (WGS) entry which is preliminary data.</text>
</comment>
<proteinExistence type="predicted"/>
<dbReference type="Proteomes" id="UP000219329">
    <property type="component" value="Unassembled WGS sequence"/>
</dbReference>
<evidence type="ECO:0000256" key="1">
    <source>
        <dbReference type="ARBA" id="ARBA00023098"/>
    </source>
</evidence>
<dbReference type="Pfam" id="PF01734">
    <property type="entry name" value="Patatin"/>
    <property type="match status" value="1"/>
</dbReference>
<sequence>MASLEIYAGPAAMRRLRKEGICQSQFEVLVAASGGPKWFVLAGLDRYLFGSFFVNRASELFTIGSSVGAWRVCCLATHDPVASVERLAHFYCHEKYSSAPTVEEVTNSVRIMLENILGEHGAIEIVNNSLFRTHIIADRSKGIGSSHSKFLQAIHLAASAGFNLISRQSLSLFFERSIFSNLGEGSPWAKFHDISSATAFLTTENIHDVMLASGSIPFVLEGVRNIAGARQGYYWDGGITDYHFDWKFHEGEGLVLYPHFSAELIPGWFDKMLRWRKVKPENLENVVLLAPSKEFVQSLPGKKIPDRKDFRNLDYSERVKRWQEVITRSEELAEEFKLVVETGEGLGHIKPIAVRDR</sequence>
<name>A0A2A5W971_9GAMM</name>
<reference evidence="3 4" key="1">
    <citation type="submission" date="2017-08" db="EMBL/GenBank/DDBJ databases">
        <title>Fine stratification of microbial communities through a metagenomic profile of the photic zone.</title>
        <authorList>
            <person name="Haro-Moreno J.M."/>
            <person name="Lopez-Perez M."/>
            <person name="De La Torre J."/>
            <person name="Picazo A."/>
            <person name="Camacho A."/>
            <person name="Rodriguez-Valera F."/>
        </authorList>
    </citation>
    <scope>NUCLEOTIDE SEQUENCE [LARGE SCALE GENOMIC DNA]</scope>
    <source>
        <strain evidence="3">MED-G28</strain>
    </source>
</reference>
<dbReference type="EMBL" id="NTJZ01000012">
    <property type="protein sequence ID" value="PDH32911.1"/>
    <property type="molecule type" value="Genomic_DNA"/>
</dbReference>
<feature type="domain" description="PNPLA" evidence="2">
    <location>
        <begin position="63"/>
        <end position="241"/>
    </location>
</feature>
<gene>
    <name evidence="3" type="ORF">CNF02_10560</name>
</gene>
<evidence type="ECO:0000313" key="3">
    <source>
        <dbReference type="EMBL" id="PDH32911.1"/>
    </source>
</evidence>
<keyword evidence="1" id="KW-0443">Lipid metabolism</keyword>
<dbReference type="GO" id="GO:0006629">
    <property type="term" value="P:lipid metabolic process"/>
    <property type="evidence" value="ECO:0007669"/>
    <property type="project" value="UniProtKB-KW"/>
</dbReference>
<accession>A0A2A5W971</accession>
<evidence type="ECO:0000313" key="4">
    <source>
        <dbReference type="Proteomes" id="UP000219329"/>
    </source>
</evidence>